<proteinExistence type="evidence at transcript level"/>
<dbReference type="AlphaFoldDB" id="C4J4K7"/>
<name>C4J4K7_MAIZE</name>
<accession>C4J4K7</accession>
<dbReference type="EMBL" id="BT085754">
    <property type="protein sequence ID" value="ACR36107.1"/>
    <property type="molecule type" value="mRNA"/>
</dbReference>
<reference evidence="2" key="2">
    <citation type="submission" date="2012-06" db="EMBL/GenBank/DDBJ databases">
        <authorList>
            <person name="Yu Y."/>
            <person name="Currie J."/>
            <person name="Lomeli R."/>
            <person name="Angelova A."/>
            <person name="Collura K."/>
            <person name="Wissotski M."/>
            <person name="Campos D."/>
            <person name="Kudrna D."/>
            <person name="Golser W."/>
            <person name="Ashely E."/>
            <person name="Descour A."/>
            <person name="Fernandes J."/>
            <person name="Soderlund C."/>
            <person name="Walbot V."/>
        </authorList>
    </citation>
    <scope>NUCLEOTIDE SEQUENCE</scope>
    <source>
        <strain evidence="2">B73</strain>
    </source>
</reference>
<protein>
    <submittedName>
        <fullName evidence="2">Uncharacterized protein</fullName>
    </submittedName>
</protein>
<reference evidence="2" key="1">
    <citation type="journal article" date="2009" name="PLoS Genet.">
        <title>Sequencing, mapping, and analysis of 27,455 maize full-length cDNAs.</title>
        <authorList>
            <person name="Soderlund C."/>
            <person name="Descour A."/>
            <person name="Kudrna D."/>
            <person name="Bomhoff M."/>
            <person name="Boyd L."/>
            <person name="Currie J."/>
            <person name="Angelova A."/>
            <person name="Collura K."/>
            <person name="Wissotski M."/>
            <person name="Ashley E."/>
            <person name="Morrow D."/>
            <person name="Fernandes J."/>
            <person name="Walbot V."/>
            <person name="Yu Y."/>
        </authorList>
    </citation>
    <scope>NUCLEOTIDE SEQUENCE</scope>
    <source>
        <strain evidence="2">B73</strain>
    </source>
</reference>
<evidence type="ECO:0000256" key="1">
    <source>
        <dbReference type="SAM" id="MobiDB-lite"/>
    </source>
</evidence>
<organism evidence="2">
    <name type="scientific">Zea mays</name>
    <name type="common">Maize</name>
    <dbReference type="NCBI Taxonomy" id="4577"/>
    <lineage>
        <taxon>Eukaryota</taxon>
        <taxon>Viridiplantae</taxon>
        <taxon>Streptophyta</taxon>
        <taxon>Embryophyta</taxon>
        <taxon>Tracheophyta</taxon>
        <taxon>Spermatophyta</taxon>
        <taxon>Magnoliopsida</taxon>
        <taxon>Liliopsida</taxon>
        <taxon>Poales</taxon>
        <taxon>Poaceae</taxon>
        <taxon>PACMAD clade</taxon>
        <taxon>Panicoideae</taxon>
        <taxon>Andropogonodae</taxon>
        <taxon>Andropogoneae</taxon>
        <taxon>Tripsacinae</taxon>
        <taxon>Zea</taxon>
    </lineage>
</organism>
<evidence type="ECO:0000313" key="2">
    <source>
        <dbReference type="EMBL" id="ACR36107.1"/>
    </source>
</evidence>
<feature type="region of interest" description="Disordered" evidence="1">
    <location>
        <begin position="113"/>
        <end position="155"/>
    </location>
</feature>
<sequence length="155" mass="16778">MQTHGDEDSKFFFPWFRDAASCDDAWTLMRSVERAPAPAATYILTLRTATEMATWIHCCRSTPLTTSFREAMFLVSSSRLECSLYLSSAVVRASSASYMPAYAQYTATGASVTTSSSASMNPIGRSPAGRIGSDSASARAGRRHRQSKRSGGLVV</sequence>